<dbReference type="PANTHER" id="PTHR32063:SF32">
    <property type="entry name" value="AMINOGLYCOSIDE EFFLUX PUMP-RELATED"/>
    <property type="match status" value="1"/>
</dbReference>
<evidence type="ECO:0000313" key="3">
    <source>
        <dbReference type="Proteomes" id="UP000307968"/>
    </source>
</evidence>
<organism evidence="2 3">
    <name type="scientific">Serratia rubidaea</name>
    <name type="common">Serratia marinorubra</name>
    <dbReference type="NCBI Taxonomy" id="61652"/>
    <lineage>
        <taxon>Bacteria</taxon>
        <taxon>Pseudomonadati</taxon>
        <taxon>Pseudomonadota</taxon>
        <taxon>Gammaproteobacteria</taxon>
        <taxon>Enterobacterales</taxon>
        <taxon>Yersiniaceae</taxon>
        <taxon>Serratia</taxon>
    </lineage>
</organism>
<name>A0A4V6JH40_SERRU</name>
<gene>
    <name evidence="2" type="primary">mdtF</name>
    <name evidence="2" type="ORF">NCTC12971_02763</name>
</gene>
<reference evidence="2 3" key="1">
    <citation type="submission" date="2019-05" db="EMBL/GenBank/DDBJ databases">
        <authorList>
            <consortium name="Pathogen Informatics"/>
        </authorList>
    </citation>
    <scope>NUCLEOTIDE SEQUENCE [LARGE SCALE GENOMIC DNA]</scope>
    <source>
        <strain evidence="2 3">NCTC12971</strain>
    </source>
</reference>
<protein>
    <submittedName>
        <fullName evidence="2">Multidrug resistance protein MdtF</fullName>
    </submittedName>
</protein>
<feature type="transmembrane region" description="Helical" evidence="1">
    <location>
        <begin position="87"/>
        <end position="104"/>
    </location>
</feature>
<dbReference type="GO" id="GO:0005886">
    <property type="term" value="C:plasma membrane"/>
    <property type="evidence" value="ECO:0007669"/>
    <property type="project" value="TreeGrafter"/>
</dbReference>
<dbReference type="EMBL" id="LR590463">
    <property type="protein sequence ID" value="VTP62683.1"/>
    <property type="molecule type" value="Genomic_DNA"/>
</dbReference>
<keyword evidence="1" id="KW-0472">Membrane</keyword>
<evidence type="ECO:0000256" key="1">
    <source>
        <dbReference type="SAM" id="Phobius"/>
    </source>
</evidence>
<accession>A0A4V6JH40</accession>
<dbReference type="Gene3D" id="3.30.70.1440">
    <property type="entry name" value="Multidrug efflux transporter AcrB pore domain"/>
    <property type="match status" value="1"/>
</dbReference>
<feature type="transmembrane region" description="Helical" evidence="1">
    <location>
        <begin position="110"/>
        <end position="130"/>
    </location>
</feature>
<dbReference type="Gene3D" id="1.20.1640.10">
    <property type="entry name" value="Multidrug efflux transporter AcrB transmembrane domain"/>
    <property type="match status" value="1"/>
</dbReference>
<dbReference type="AlphaFoldDB" id="A0A4V6JH40"/>
<dbReference type="InterPro" id="IPR001036">
    <property type="entry name" value="Acrflvin-R"/>
</dbReference>
<dbReference type="Pfam" id="PF00873">
    <property type="entry name" value="ACR_tran"/>
    <property type="match status" value="1"/>
</dbReference>
<dbReference type="PANTHER" id="PTHR32063">
    <property type="match status" value="1"/>
</dbReference>
<sequence length="222" mass="23402">MVCARQRRQHDAVLRLCQQPLDQRAGNLSRYNGLAAYEIQGQGASGVSSGTAMDEMAKLAERLPAGTGYAWSGLSYQERLTSGQASALYAISILVVFLCLAALYESWSVPFSVMMVLPLGVVGSLLAIGLRGLENDVYFQVALLTVIGLSAKNAILIVEFAEDAYRRGATLTAAAVEAAALRLRPILMTSLAFGAGILRWRCPAAPAPTAGSPSAPASLAAR</sequence>
<keyword evidence="1" id="KW-0812">Transmembrane</keyword>
<dbReference type="GO" id="GO:0042910">
    <property type="term" value="F:xenobiotic transmembrane transporter activity"/>
    <property type="evidence" value="ECO:0007669"/>
    <property type="project" value="TreeGrafter"/>
</dbReference>
<keyword evidence="1" id="KW-1133">Transmembrane helix</keyword>
<proteinExistence type="predicted"/>
<dbReference type="Proteomes" id="UP000307968">
    <property type="component" value="Chromosome"/>
</dbReference>
<evidence type="ECO:0000313" key="2">
    <source>
        <dbReference type="EMBL" id="VTP62683.1"/>
    </source>
</evidence>
<dbReference type="SUPFAM" id="SSF82866">
    <property type="entry name" value="Multidrug efflux transporter AcrB transmembrane domain"/>
    <property type="match status" value="1"/>
</dbReference>
<feature type="transmembrane region" description="Helical" evidence="1">
    <location>
        <begin position="137"/>
        <end position="158"/>
    </location>
</feature>